<evidence type="ECO:0000256" key="1">
    <source>
        <dbReference type="ARBA" id="ARBA00022679"/>
    </source>
</evidence>
<dbReference type="CDD" id="cd14014">
    <property type="entry name" value="STKc_PknB_like"/>
    <property type="match status" value="1"/>
</dbReference>
<dbReference type="EMBL" id="JAQNDL010000002">
    <property type="protein sequence ID" value="MDC0720214.1"/>
    <property type="molecule type" value="Genomic_DNA"/>
</dbReference>
<evidence type="ECO:0000313" key="9">
    <source>
        <dbReference type="EMBL" id="MDC0720214.1"/>
    </source>
</evidence>
<evidence type="ECO:0000256" key="6">
    <source>
        <dbReference type="SAM" id="MobiDB-lite"/>
    </source>
</evidence>
<proteinExistence type="predicted"/>
<dbReference type="SUPFAM" id="SSF56112">
    <property type="entry name" value="Protein kinase-like (PK-like)"/>
    <property type="match status" value="1"/>
</dbReference>
<dbReference type="Pfam" id="PF00069">
    <property type="entry name" value="Pkinase"/>
    <property type="match status" value="1"/>
</dbReference>
<feature type="compositionally biased region" description="Basic and acidic residues" evidence="6">
    <location>
        <begin position="540"/>
        <end position="550"/>
    </location>
</feature>
<dbReference type="Gene3D" id="3.30.200.20">
    <property type="entry name" value="Phosphorylase Kinase, domain 1"/>
    <property type="match status" value="1"/>
</dbReference>
<feature type="domain" description="Protein kinase" evidence="8">
    <location>
        <begin position="66"/>
        <end position="334"/>
    </location>
</feature>
<organism evidence="9 10">
    <name type="scientific">Nannocystis bainbridge</name>
    <dbReference type="NCBI Taxonomy" id="2995303"/>
    <lineage>
        <taxon>Bacteria</taxon>
        <taxon>Pseudomonadati</taxon>
        <taxon>Myxococcota</taxon>
        <taxon>Polyangia</taxon>
        <taxon>Nannocystales</taxon>
        <taxon>Nannocystaceae</taxon>
        <taxon>Nannocystis</taxon>
    </lineage>
</organism>
<dbReference type="RefSeq" id="WP_272088704.1">
    <property type="nucleotide sequence ID" value="NZ_JAQNDL010000002.1"/>
</dbReference>
<accession>A0ABT5E2X1</accession>
<reference evidence="9 10" key="1">
    <citation type="submission" date="2022-11" db="EMBL/GenBank/DDBJ databases">
        <title>Minimal conservation of predation-associated metabolite biosynthetic gene clusters underscores biosynthetic potential of Myxococcota including descriptions for ten novel species: Archangium lansinium sp. nov., Myxococcus landrumus sp. nov., Nannocystis bai.</title>
        <authorList>
            <person name="Ahearne A."/>
            <person name="Stevens C."/>
            <person name="Dowd S."/>
        </authorList>
    </citation>
    <scope>NUCLEOTIDE SEQUENCE [LARGE SCALE GENOMIC DNA]</scope>
    <source>
        <strain evidence="9 10">BB15-2</strain>
    </source>
</reference>
<dbReference type="InterPro" id="IPR017441">
    <property type="entry name" value="Protein_kinase_ATP_BS"/>
</dbReference>
<feature type="region of interest" description="Disordered" evidence="6">
    <location>
        <begin position="524"/>
        <end position="576"/>
    </location>
</feature>
<feature type="compositionally biased region" description="Basic and acidic residues" evidence="6">
    <location>
        <begin position="566"/>
        <end position="576"/>
    </location>
</feature>
<gene>
    <name evidence="9" type="ORF">POL25_25165</name>
</gene>
<keyword evidence="3 9" id="KW-0418">Kinase</keyword>
<feature type="compositionally biased region" description="Pro residues" evidence="6">
    <location>
        <begin position="431"/>
        <end position="443"/>
    </location>
</feature>
<feature type="transmembrane region" description="Helical" evidence="7">
    <location>
        <begin position="382"/>
        <end position="403"/>
    </location>
</feature>
<keyword evidence="1" id="KW-0808">Transferase</keyword>
<feature type="region of interest" description="Disordered" evidence="6">
    <location>
        <begin position="411"/>
        <end position="454"/>
    </location>
</feature>
<keyword evidence="7" id="KW-0812">Transmembrane</keyword>
<keyword evidence="2 5" id="KW-0547">Nucleotide-binding</keyword>
<evidence type="ECO:0000256" key="3">
    <source>
        <dbReference type="ARBA" id="ARBA00022777"/>
    </source>
</evidence>
<keyword evidence="4 5" id="KW-0067">ATP-binding</keyword>
<evidence type="ECO:0000313" key="10">
    <source>
        <dbReference type="Proteomes" id="UP001221686"/>
    </source>
</evidence>
<sequence length="576" mass="61148">MSKQAATLIYGRSGSEAVSEDSPLVPSLTSLIGSAPASPLEALSDPALPVMPAAPDLTGTLLLDRYCLLRKLGVGGMGTVYEAEHVTIKKRCAIKILNPEFAHRSELVERFLQEARAASMIGHENVVEITDFGATPTGSVFFVMEMLVGEDLSETIKRSAPLPWSRVAGITMQICRALQAAHDKGIIHRDMKPENCYRIERSGNPDFIKVLDFGIAKLTAEDGSSGRLTSTGMIFGTPTYMSPEQAQGERVDHRSDVYAVGVILYELVTGKVPFTADNFMGILTKHMFEEPPAPSEAAPEAGVLPEVEALILKAMQKDRGLRFQSLRELMDAILDVGTDAAPVLVVPERRSRPNTGPTQFRPRTAPITLPTVETPTRRRSGVFGVALAIAAMLGGGAVALYGMNAAEATEQPVPKDMPSPTPQVVAGPAPVEAPPKVEPPPLGETPTKVDAPPVAPGPVRVVLTTNTPAEVFDAAGTSRLGMSGAVGVALTGAGPHQLLLRAAQHEDLAIELKDAAEGQQFEFTLKPKAKKQGVAKTTKPPKDPGAKKPPVETPQPENPGSGTKFGLKDPFKKMGG</sequence>
<dbReference type="SMART" id="SM00220">
    <property type="entry name" value="S_TKc"/>
    <property type="match status" value="1"/>
</dbReference>
<feature type="binding site" evidence="5">
    <location>
        <position position="95"/>
    </location>
    <ligand>
        <name>ATP</name>
        <dbReference type="ChEBI" id="CHEBI:30616"/>
    </ligand>
</feature>
<dbReference type="Proteomes" id="UP001221686">
    <property type="component" value="Unassembled WGS sequence"/>
</dbReference>
<keyword evidence="7" id="KW-1133">Transmembrane helix</keyword>
<evidence type="ECO:0000256" key="2">
    <source>
        <dbReference type="ARBA" id="ARBA00022741"/>
    </source>
</evidence>
<dbReference type="InterPro" id="IPR000719">
    <property type="entry name" value="Prot_kinase_dom"/>
</dbReference>
<dbReference type="Gene3D" id="1.10.510.10">
    <property type="entry name" value="Transferase(Phosphotransferase) domain 1"/>
    <property type="match status" value="1"/>
</dbReference>
<dbReference type="GO" id="GO:0016301">
    <property type="term" value="F:kinase activity"/>
    <property type="evidence" value="ECO:0007669"/>
    <property type="project" value="UniProtKB-KW"/>
</dbReference>
<dbReference type="InterPro" id="IPR011009">
    <property type="entry name" value="Kinase-like_dom_sf"/>
</dbReference>
<dbReference type="PROSITE" id="PS50011">
    <property type="entry name" value="PROTEIN_KINASE_DOM"/>
    <property type="match status" value="1"/>
</dbReference>
<evidence type="ECO:0000256" key="5">
    <source>
        <dbReference type="PROSITE-ProRule" id="PRU10141"/>
    </source>
</evidence>
<evidence type="ECO:0000259" key="8">
    <source>
        <dbReference type="PROSITE" id="PS50011"/>
    </source>
</evidence>
<keyword evidence="10" id="KW-1185">Reference proteome</keyword>
<name>A0ABT5E2X1_9BACT</name>
<comment type="caution">
    <text evidence="9">The sequence shown here is derived from an EMBL/GenBank/DDBJ whole genome shotgun (WGS) entry which is preliminary data.</text>
</comment>
<dbReference type="PANTHER" id="PTHR43289">
    <property type="entry name" value="MITOGEN-ACTIVATED PROTEIN KINASE KINASE KINASE 20-RELATED"/>
    <property type="match status" value="1"/>
</dbReference>
<evidence type="ECO:0000256" key="4">
    <source>
        <dbReference type="ARBA" id="ARBA00022840"/>
    </source>
</evidence>
<keyword evidence="7" id="KW-0472">Membrane</keyword>
<dbReference type="PANTHER" id="PTHR43289:SF6">
    <property type="entry name" value="SERINE_THREONINE-PROTEIN KINASE NEKL-3"/>
    <property type="match status" value="1"/>
</dbReference>
<evidence type="ECO:0000256" key="7">
    <source>
        <dbReference type="SAM" id="Phobius"/>
    </source>
</evidence>
<dbReference type="PROSITE" id="PS00107">
    <property type="entry name" value="PROTEIN_KINASE_ATP"/>
    <property type="match status" value="1"/>
</dbReference>
<feature type="compositionally biased region" description="Low complexity" evidence="6">
    <location>
        <begin position="444"/>
        <end position="454"/>
    </location>
</feature>
<protein>
    <submittedName>
        <fullName evidence="9">Protein kinase</fullName>
    </submittedName>
</protein>